<accession>A0ACB6ZMP4</accession>
<dbReference type="Proteomes" id="UP000886501">
    <property type="component" value="Unassembled WGS sequence"/>
</dbReference>
<evidence type="ECO:0000313" key="1">
    <source>
        <dbReference type="EMBL" id="KAF9650784.1"/>
    </source>
</evidence>
<name>A0ACB6ZMP4_THEGA</name>
<dbReference type="EMBL" id="MU117981">
    <property type="protein sequence ID" value="KAF9650784.1"/>
    <property type="molecule type" value="Genomic_DNA"/>
</dbReference>
<organism evidence="1 2">
    <name type="scientific">Thelephora ganbajun</name>
    <name type="common">Ganba fungus</name>
    <dbReference type="NCBI Taxonomy" id="370292"/>
    <lineage>
        <taxon>Eukaryota</taxon>
        <taxon>Fungi</taxon>
        <taxon>Dikarya</taxon>
        <taxon>Basidiomycota</taxon>
        <taxon>Agaricomycotina</taxon>
        <taxon>Agaricomycetes</taxon>
        <taxon>Thelephorales</taxon>
        <taxon>Thelephoraceae</taxon>
        <taxon>Thelephora</taxon>
    </lineage>
</organism>
<reference evidence="1" key="2">
    <citation type="journal article" date="2020" name="Nat. Commun.">
        <title>Large-scale genome sequencing of mycorrhizal fungi provides insights into the early evolution of symbiotic traits.</title>
        <authorList>
            <person name="Miyauchi S."/>
            <person name="Kiss E."/>
            <person name="Kuo A."/>
            <person name="Drula E."/>
            <person name="Kohler A."/>
            <person name="Sanchez-Garcia M."/>
            <person name="Morin E."/>
            <person name="Andreopoulos B."/>
            <person name="Barry K.W."/>
            <person name="Bonito G."/>
            <person name="Buee M."/>
            <person name="Carver A."/>
            <person name="Chen C."/>
            <person name="Cichocki N."/>
            <person name="Clum A."/>
            <person name="Culley D."/>
            <person name="Crous P.W."/>
            <person name="Fauchery L."/>
            <person name="Girlanda M."/>
            <person name="Hayes R.D."/>
            <person name="Keri Z."/>
            <person name="LaButti K."/>
            <person name="Lipzen A."/>
            <person name="Lombard V."/>
            <person name="Magnuson J."/>
            <person name="Maillard F."/>
            <person name="Murat C."/>
            <person name="Nolan M."/>
            <person name="Ohm R.A."/>
            <person name="Pangilinan J."/>
            <person name="Pereira M.F."/>
            <person name="Perotto S."/>
            <person name="Peter M."/>
            <person name="Pfister S."/>
            <person name="Riley R."/>
            <person name="Sitrit Y."/>
            <person name="Stielow J.B."/>
            <person name="Szollosi G."/>
            <person name="Zifcakova L."/>
            <person name="Stursova M."/>
            <person name="Spatafora J.W."/>
            <person name="Tedersoo L."/>
            <person name="Vaario L.M."/>
            <person name="Yamada A."/>
            <person name="Yan M."/>
            <person name="Wang P."/>
            <person name="Xu J."/>
            <person name="Bruns T."/>
            <person name="Baldrian P."/>
            <person name="Vilgalys R."/>
            <person name="Dunand C."/>
            <person name="Henrissat B."/>
            <person name="Grigoriev I.V."/>
            <person name="Hibbett D."/>
            <person name="Nagy L.G."/>
            <person name="Martin F.M."/>
        </authorList>
    </citation>
    <scope>NUCLEOTIDE SEQUENCE</scope>
    <source>
        <strain evidence="1">P2</strain>
    </source>
</reference>
<keyword evidence="2" id="KW-1185">Reference proteome</keyword>
<sequence length="871" mass="97204">MDTRSRQRRRDGALESLNAAMEAINIAEERSGIAPAKTAFGSVSALLAKITGSMANEQDYIELGLSCADICQALDRGTSGKRPDELSQSLSEAINQLTATVGEIKKKAIEHSRRNTAPPLPHAKNNKEMIAAWKSELNRILLVFNTELAVNTYVIVTDIRRDVSRIREEIGDRVHSAQTRLAISNTVGSTVSPLHSITPGELPPPPLRACFGRDELIEEIIAHAANLTPIALIGAGGIGKTSIALAVLHDNRIKKRFGDNRRFIRCDQFPASRVHLLSRLSTVIGAGIENPEDLTPLRPFLSSKDMFLVLDNAESILDPHGTNVQGIYGVVKELSSFDNICLCITSRISTIPPDCETLEILALSMEAAHDTFYRIYRHGEQSVSVDDILRQLDFHPLSITLLATVAHHNKWSTDRLSMEWDAHHTQVLRTDYDGSLAATIEVSLASPTFQELGPDARDLLGVIALFPQGVDENLDWLLPTISDRKKIFDKFCVLSLTYRNNGFVTMLAPLRDYLCPKGPEFSPLLHTTKEHYFRKLSVWSTPGEPGFEEARWIMSEDVNVEHLLDVFTSADANSDGIWPACAHFMRHLSWHKRRLVVLGPKIEGLPDNHPSKPECLFELSRLFDSVGNRAEYKRLLIHALELWEERGDDLLVAQTLGFLSDVNLQLDLYKEGISRANGALEIYERHNDIWGQAESLIDLAWLLDGDDQLDAAETAGSRAIGLFTNINDRFGICQCHHILGNICRSKGETEKAINHYETALGIAFSNWDNQLFGIHRSLARLFYNQGKFGNAHVHIERAKSHAVNDPYNLGRTVELQAQIWYEECRFEEAKSGTLGAVDIYEKLGAAEDLERCRELLRDIEGEMNKPVASGE</sequence>
<proteinExistence type="predicted"/>
<evidence type="ECO:0000313" key="2">
    <source>
        <dbReference type="Proteomes" id="UP000886501"/>
    </source>
</evidence>
<protein>
    <submittedName>
        <fullName evidence="1">Uncharacterized protein</fullName>
    </submittedName>
</protein>
<comment type="caution">
    <text evidence="1">The sequence shown here is derived from an EMBL/GenBank/DDBJ whole genome shotgun (WGS) entry which is preliminary data.</text>
</comment>
<reference evidence="1" key="1">
    <citation type="submission" date="2019-10" db="EMBL/GenBank/DDBJ databases">
        <authorList>
            <consortium name="DOE Joint Genome Institute"/>
            <person name="Kuo A."/>
            <person name="Miyauchi S."/>
            <person name="Kiss E."/>
            <person name="Drula E."/>
            <person name="Kohler A."/>
            <person name="Sanchez-Garcia M."/>
            <person name="Andreopoulos B."/>
            <person name="Barry K.W."/>
            <person name="Bonito G."/>
            <person name="Buee M."/>
            <person name="Carver A."/>
            <person name="Chen C."/>
            <person name="Cichocki N."/>
            <person name="Clum A."/>
            <person name="Culley D."/>
            <person name="Crous P.W."/>
            <person name="Fauchery L."/>
            <person name="Girlanda M."/>
            <person name="Hayes R."/>
            <person name="Keri Z."/>
            <person name="Labutti K."/>
            <person name="Lipzen A."/>
            <person name="Lombard V."/>
            <person name="Magnuson J."/>
            <person name="Maillard F."/>
            <person name="Morin E."/>
            <person name="Murat C."/>
            <person name="Nolan M."/>
            <person name="Ohm R."/>
            <person name="Pangilinan J."/>
            <person name="Pereira M."/>
            <person name="Perotto S."/>
            <person name="Peter M."/>
            <person name="Riley R."/>
            <person name="Sitrit Y."/>
            <person name="Stielow B."/>
            <person name="Szollosi G."/>
            <person name="Zifcakova L."/>
            <person name="Stursova M."/>
            <person name="Spatafora J.W."/>
            <person name="Tedersoo L."/>
            <person name="Vaario L.-M."/>
            <person name="Yamada A."/>
            <person name="Yan M."/>
            <person name="Wang P."/>
            <person name="Xu J."/>
            <person name="Bruns T."/>
            <person name="Baldrian P."/>
            <person name="Vilgalys R."/>
            <person name="Henrissat B."/>
            <person name="Grigoriev I.V."/>
            <person name="Hibbett D."/>
            <person name="Nagy L.G."/>
            <person name="Martin F.M."/>
        </authorList>
    </citation>
    <scope>NUCLEOTIDE SEQUENCE</scope>
    <source>
        <strain evidence="1">P2</strain>
    </source>
</reference>
<gene>
    <name evidence="1" type="ORF">BDM02DRAFT_3185107</name>
</gene>